<feature type="compositionally biased region" description="Basic and acidic residues" evidence="1">
    <location>
        <begin position="220"/>
        <end position="240"/>
    </location>
</feature>
<feature type="region of interest" description="Disordered" evidence="1">
    <location>
        <begin position="1"/>
        <end position="112"/>
    </location>
</feature>
<dbReference type="EMBL" id="JASCZI010000861">
    <property type="protein sequence ID" value="MED6113616.1"/>
    <property type="molecule type" value="Genomic_DNA"/>
</dbReference>
<feature type="compositionally biased region" description="Acidic residues" evidence="1">
    <location>
        <begin position="66"/>
        <end position="108"/>
    </location>
</feature>
<proteinExistence type="predicted"/>
<evidence type="ECO:0000313" key="2">
    <source>
        <dbReference type="EMBL" id="MED6113616.1"/>
    </source>
</evidence>
<feature type="compositionally biased region" description="Basic and acidic residues" evidence="1">
    <location>
        <begin position="281"/>
        <end position="296"/>
    </location>
</feature>
<protein>
    <submittedName>
        <fullName evidence="2">Uncharacterized protein</fullName>
    </submittedName>
</protein>
<evidence type="ECO:0000256" key="1">
    <source>
        <dbReference type="SAM" id="MobiDB-lite"/>
    </source>
</evidence>
<reference evidence="2 3" key="1">
    <citation type="journal article" date="2023" name="Plants (Basel)">
        <title>Bridging the Gap: Combining Genomics and Transcriptomics Approaches to Understand Stylosanthes scabra, an Orphan Legume from the Brazilian Caatinga.</title>
        <authorList>
            <person name="Ferreira-Neto J.R.C."/>
            <person name="da Silva M.D."/>
            <person name="Binneck E."/>
            <person name="de Melo N.F."/>
            <person name="da Silva R.H."/>
            <person name="de Melo A.L.T.M."/>
            <person name="Pandolfi V."/>
            <person name="Bustamante F.O."/>
            <person name="Brasileiro-Vidal A.C."/>
            <person name="Benko-Iseppon A.M."/>
        </authorList>
    </citation>
    <scope>NUCLEOTIDE SEQUENCE [LARGE SCALE GENOMIC DNA]</scope>
    <source>
        <tissue evidence="2">Leaves</tissue>
    </source>
</reference>
<feature type="compositionally biased region" description="Polar residues" evidence="1">
    <location>
        <begin position="1"/>
        <end position="10"/>
    </location>
</feature>
<sequence length="336" mass="38670">MLQRIISQPTQIQSPSLIPLPSQPLPNPKGGINVFHSKEADGEKDEDKNEEGNISWWYNLLAQLVDSDDEEDEESEDESEEEDENQSAEEDSEDEFVDEGDQAEEEAREEDRDKGNIFFINTLFKEKRNEEEVPIKFGDPGPYLGPLKKSREVFTTADASIVLVARIAEDVLLGRPFLKTAGFKLIYYDEIFTFEVCNVIEIFHLPPPPKPRKKGLHQLQQDKEKKIKNKPWKEEKGQTRKEKKPMIKPNHFKEKRKKGKTKGNKGSDQKKKKKKRNISGTEDKEKEKIAEAESKKTTIKCSSFNGLMRKVKALKRILHRAKGADAHLVKNNSKWK</sequence>
<feature type="compositionally biased region" description="Basic and acidic residues" evidence="1">
    <location>
        <begin position="36"/>
        <end position="51"/>
    </location>
</feature>
<keyword evidence="3" id="KW-1185">Reference proteome</keyword>
<dbReference type="Proteomes" id="UP001341840">
    <property type="component" value="Unassembled WGS sequence"/>
</dbReference>
<comment type="caution">
    <text evidence="2">The sequence shown here is derived from an EMBL/GenBank/DDBJ whole genome shotgun (WGS) entry which is preliminary data.</text>
</comment>
<feature type="compositionally biased region" description="Low complexity" evidence="1">
    <location>
        <begin position="11"/>
        <end position="20"/>
    </location>
</feature>
<feature type="compositionally biased region" description="Basic residues" evidence="1">
    <location>
        <begin position="253"/>
        <end position="263"/>
    </location>
</feature>
<accession>A0ABU6QQA1</accession>
<gene>
    <name evidence="2" type="ORF">PIB30_072537</name>
</gene>
<feature type="region of interest" description="Disordered" evidence="1">
    <location>
        <begin position="207"/>
        <end position="298"/>
    </location>
</feature>
<organism evidence="2 3">
    <name type="scientific">Stylosanthes scabra</name>
    <dbReference type="NCBI Taxonomy" id="79078"/>
    <lineage>
        <taxon>Eukaryota</taxon>
        <taxon>Viridiplantae</taxon>
        <taxon>Streptophyta</taxon>
        <taxon>Embryophyta</taxon>
        <taxon>Tracheophyta</taxon>
        <taxon>Spermatophyta</taxon>
        <taxon>Magnoliopsida</taxon>
        <taxon>eudicotyledons</taxon>
        <taxon>Gunneridae</taxon>
        <taxon>Pentapetalae</taxon>
        <taxon>rosids</taxon>
        <taxon>fabids</taxon>
        <taxon>Fabales</taxon>
        <taxon>Fabaceae</taxon>
        <taxon>Papilionoideae</taxon>
        <taxon>50 kb inversion clade</taxon>
        <taxon>dalbergioids sensu lato</taxon>
        <taxon>Dalbergieae</taxon>
        <taxon>Pterocarpus clade</taxon>
        <taxon>Stylosanthes</taxon>
    </lineage>
</organism>
<name>A0ABU6QQA1_9FABA</name>
<evidence type="ECO:0000313" key="3">
    <source>
        <dbReference type="Proteomes" id="UP001341840"/>
    </source>
</evidence>